<evidence type="ECO:0000313" key="4">
    <source>
        <dbReference type="Proteomes" id="UP001214441"/>
    </source>
</evidence>
<evidence type="ECO:0000313" key="3">
    <source>
        <dbReference type="EMBL" id="MDJ1134600.1"/>
    </source>
</evidence>
<keyword evidence="2" id="KW-1133">Transmembrane helix</keyword>
<accession>A0ABT6ZZV0</accession>
<dbReference type="Proteomes" id="UP001214441">
    <property type="component" value="Unassembled WGS sequence"/>
</dbReference>
<dbReference type="RefSeq" id="WP_274040987.1">
    <property type="nucleotide sequence ID" value="NZ_JANCPR020000022.1"/>
</dbReference>
<organism evidence="3 4">
    <name type="scientific">Streptomyces iconiensis</name>
    <dbReference type="NCBI Taxonomy" id="1384038"/>
    <lineage>
        <taxon>Bacteria</taxon>
        <taxon>Bacillati</taxon>
        <taxon>Actinomycetota</taxon>
        <taxon>Actinomycetes</taxon>
        <taxon>Kitasatosporales</taxon>
        <taxon>Streptomycetaceae</taxon>
        <taxon>Streptomyces</taxon>
    </lineage>
</organism>
<protein>
    <recommendedName>
        <fullName evidence="5">Secreted protein</fullName>
    </recommendedName>
</protein>
<reference evidence="3 4" key="1">
    <citation type="submission" date="2023-05" db="EMBL/GenBank/DDBJ databases">
        <title>Streptantibioticus silvisoli sp. nov., acidotolerant actinomycetes 1 from pine litter.</title>
        <authorList>
            <person name="Swiecimska M."/>
            <person name="Golinska P."/>
            <person name="Sangal V."/>
            <person name="Wachnowicz B."/>
            <person name="Goodfellow M."/>
        </authorList>
    </citation>
    <scope>NUCLEOTIDE SEQUENCE [LARGE SCALE GENOMIC DNA]</scope>
    <source>
        <strain evidence="3 4">DSM 42109</strain>
    </source>
</reference>
<evidence type="ECO:0000256" key="1">
    <source>
        <dbReference type="SAM" id="MobiDB-lite"/>
    </source>
</evidence>
<feature type="region of interest" description="Disordered" evidence="1">
    <location>
        <begin position="67"/>
        <end position="89"/>
    </location>
</feature>
<gene>
    <name evidence="3" type="ORF">NMN56_022080</name>
</gene>
<keyword evidence="2" id="KW-0472">Membrane</keyword>
<comment type="caution">
    <text evidence="3">The sequence shown here is derived from an EMBL/GenBank/DDBJ whole genome shotgun (WGS) entry which is preliminary data.</text>
</comment>
<feature type="compositionally biased region" description="Basic and acidic residues" evidence="1">
    <location>
        <begin position="68"/>
        <end position="80"/>
    </location>
</feature>
<name>A0ABT6ZZV0_9ACTN</name>
<evidence type="ECO:0000256" key="2">
    <source>
        <dbReference type="SAM" id="Phobius"/>
    </source>
</evidence>
<feature type="transmembrane region" description="Helical" evidence="2">
    <location>
        <begin position="20"/>
        <end position="41"/>
    </location>
</feature>
<evidence type="ECO:0008006" key="5">
    <source>
        <dbReference type="Google" id="ProtNLM"/>
    </source>
</evidence>
<sequence length="221" mass="24075">MKMEIHRTTEENHMPRRNAYITIGVVAIAVTGTVLWGQGVFDVETKVPETLCGGYVEGDRVQGLMSSREGEFREDSRDFPKPTPPSRSATCEIRLGDDTVVVGTRYPSGGGAQRDEILENADRRVTWGNAFGRLKDEGSVLLYVPCPGKEDPDATVSVVTSADTANREYAPANTVDQATQDLVDLTAQVTRKLSQKHFKCKGANTLPKGTLRISPPLGHTS</sequence>
<keyword evidence="4" id="KW-1185">Reference proteome</keyword>
<keyword evidence="2" id="KW-0812">Transmembrane</keyword>
<dbReference type="EMBL" id="JANCPR020000022">
    <property type="protein sequence ID" value="MDJ1134600.1"/>
    <property type="molecule type" value="Genomic_DNA"/>
</dbReference>
<proteinExistence type="predicted"/>